<sequence length="91" mass="10538">MNMAEILIIRSEVAHISLDEVKGRFKDRYIFQDSHGLIRYQSRMLRSDLGYHVKNPIFVPKISKVSPLIVEETHVTNGQCVTKWTMAYDTA</sequence>
<name>A0A1I7W7S7_HETBA</name>
<evidence type="ECO:0000313" key="1">
    <source>
        <dbReference type="Proteomes" id="UP000095283"/>
    </source>
</evidence>
<accession>A0A1I7W7S7</accession>
<dbReference type="AlphaFoldDB" id="A0A1I7W7S7"/>
<keyword evidence="1" id="KW-1185">Reference proteome</keyword>
<protein>
    <submittedName>
        <fullName evidence="2">START domain-containing protein</fullName>
    </submittedName>
</protein>
<dbReference type="WBParaSite" id="Hba_00679">
    <property type="protein sequence ID" value="Hba_00679"/>
    <property type="gene ID" value="Hba_00679"/>
</dbReference>
<evidence type="ECO:0000313" key="2">
    <source>
        <dbReference type="WBParaSite" id="Hba_00679"/>
    </source>
</evidence>
<dbReference type="Proteomes" id="UP000095283">
    <property type="component" value="Unplaced"/>
</dbReference>
<reference evidence="2" key="1">
    <citation type="submission" date="2016-11" db="UniProtKB">
        <authorList>
            <consortium name="WormBaseParasite"/>
        </authorList>
    </citation>
    <scope>IDENTIFICATION</scope>
</reference>
<organism evidence="1 2">
    <name type="scientific">Heterorhabditis bacteriophora</name>
    <name type="common">Entomopathogenic nematode worm</name>
    <dbReference type="NCBI Taxonomy" id="37862"/>
    <lineage>
        <taxon>Eukaryota</taxon>
        <taxon>Metazoa</taxon>
        <taxon>Ecdysozoa</taxon>
        <taxon>Nematoda</taxon>
        <taxon>Chromadorea</taxon>
        <taxon>Rhabditida</taxon>
        <taxon>Rhabditina</taxon>
        <taxon>Rhabditomorpha</taxon>
        <taxon>Strongyloidea</taxon>
        <taxon>Heterorhabditidae</taxon>
        <taxon>Heterorhabditis</taxon>
    </lineage>
</organism>
<proteinExistence type="predicted"/>